<feature type="compositionally biased region" description="Low complexity" evidence="1">
    <location>
        <begin position="46"/>
        <end position="96"/>
    </location>
</feature>
<evidence type="ECO:0000256" key="1">
    <source>
        <dbReference type="SAM" id="MobiDB-lite"/>
    </source>
</evidence>
<protein>
    <submittedName>
        <fullName evidence="2">Unannotated protein</fullName>
    </submittedName>
</protein>
<proteinExistence type="predicted"/>
<reference evidence="2" key="1">
    <citation type="submission" date="2020-05" db="EMBL/GenBank/DDBJ databases">
        <authorList>
            <person name="Chiriac C."/>
            <person name="Salcher M."/>
            <person name="Ghai R."/>
            <person name="Kavagutti S V."/>
        </authorList>
    </citation>
    <scope>NUCLEOTIDE SEQUENCE</scope>
</reference>
<sequence length="191" mass="18402">MLAVSAGVALFAGVACGGDDGSPATAASGVATEATVAVAPLPPVRPTTTSAAPTGASSTIAVSASTSSVPSTSATATTATSVPASSSTTTSTVSPAATPPPTTTPAAGPCDLTRIVTETGAVYDGITPDGLRCAGVWATWIGRPDDQFADGFFAVASWNGAAWSLANLGTAGVCEGAGVPAELWTRLGCVE</sequence>
<name>A0A6J6BKY6_9ZZZZ</name>
<accession>A0A6J6BKY6</accession>
<organism evidence="2">
    <name type="scientific">freshwater metagenome</name>
    <dbReference type="NCBI Taxonomy" id="449393"/>
    <lineage>
        <taxon>unclassified sequences</taxon>
        <taxon>metagenomes</taxon>
        <taxon>ecological metagenomes</taxon>
    </lineage>
</organism>
<dbReference type="EMBL" id="CAEZSR010000003">
    <property type="protein sequence ID" value="CAB4539103.1"/>
    <property type="molecule type" value="Genomic_DNA"/>
</dbReference>
<dbReference type="AlphaFoldDB" id="A0A6J6BKY6"/>
<gene>
    <name evidence="2" type="ORF">UFOPK1493_00162</name>
</gene>
<evidence type="ECO:0000313" key="2">
    <source>
        <dbReference type="EMBL" id="CAB4539103.1"/>
    </source>
</evidence>
<feature type="region of interest" description="Disordered" evidence="1">
    <location>
        <begin position="41"/>
        <end position="109"/>
    </location>
</feature>